<dbReference type="CDD" id="cd17546">
    <property type="entry name" value="REC_hyHK_CKI1_RcsC-like"/>
    <property type="match status" value="1"/>
</dbReference>
<evidence type="ECO:0000256" key="3">
    <source>
        <dbReference type="SAM" id="Coils"/>
    </source>
</evidence>
<dbReference type="GO" id="GO:0000160">
    <property type="term" value="P:phosphorelay signal transduction system"/>
    <property type="evidence" value="ECO:0007669"/>
    <property type="project" value="InterPro"/>
</dbReference>
<evidence type="ECO:0000259" key="5">
    <source>
        <dbReference type="PROSITE" id="PS50887"/>
    </source>
</evidence>
<dbReference type="PROSITE" id="PS50887">
    <property type="entry name" value="GGDEF"/>
    <property type="match status" value="1"/>
</dbReference>
<feature type="domain" description="GGDEF" evidence="5">
    <location>
        <begin position="183"/>
        <end position="318"/>
    </location>
</feature>
<proteinExistence type="predicted"/>
<evidence type="ECO:0000256" key="2">
    <source>
        <dbReference type="PROSITE-ProRule" id="PRU00169"/>
    </source>
</evidence>
<evidence type="ECO:0000313" key="7">
    <source>
        <dbReference type="Proteomes" id="UP000242930"/>
    </source>
</evidence>
<name>A0A1H6SMX0_9PSED</name>
<dbReference type="PROSITE" id="PS50110">
    <property type="entry name" value="RESPONSE_REGULATORY"/>
    <property type="match status" value="1"/>
</dbReference>
<dbReference type="InterPro" id="IPR001789">
    <property type="entry name" value="Sig_transdc_resp-reg_receiver"/>
</dbReference>
<dbReference type="Gene3D" id="3.40.50.2300">
    <property type="match status" value="1"/>
</dbReference>
<reference evidence="7" key="1">
    <citation type="submission" date="2016-10" db="EMBL/GenBank/DDBJ databases">
        <authorList>
            <person name="Varghese N."/>
            <person name="Submissions S."/>
        </authorList>
    </citation>
    <scope>NUCLEOTIDE SEQUENCE [LARGE SCALE GENOMIC DNA]</scope>
    <source>
        <strain evidence="7">LMG 25967</strain>
    </source>
</reference>
<dbReference type="InterPro" id="IPR043128">
    <property type="entry name" value="Rev_trsase/Diguanyl_cyclase"/>
</dbReference>
<dbReference type="SUPFAM" id="SSF55073">
    <property type="entry name" value="Nucleotide cyclase"/>
    <property type="match status" value="1"/>
</dbReference>
<dbReference type="RefSeq" id="WP_090306023.1">
    <property type="nucleotide sequence ID" value="NZ_FNZE01000001.1"/>
</dbReference>
<dbReference type="InterPro" id="IPR000160">
    <property type="entry name" value="GGDEF_dom"/>
</dbReference>
<sequence>MSDPNLSIMVVDDARFSSALIGRVLQQAGYRDIRYAGSASEALAALDQRPAHVLLADWLMPEMNGLQLTTQIRQLDESGEHYTYIILLTGSDGDNLLTEAFDCGVDDFVNKAAVNEQLLPRVRAADRLCGRLQRLEQETRRLAHNVNNLEQRNVIDELTGLGNLRFLRQHLGDALRQLESRGGALCYLLIGLDDPANRRNRGEGLQRELLYNVACRLRNMLRPLDALVRLDDSHFAVVAMVDDLRECSHSSFRRLHDSLNLKALKTSEGFITLQAAIALVGVDARDCPVSIDTLMRQAAGQLAEARSSGRIACQRLQQPQASAS</sequence>
<feature type="domain" description="Response regulatory" evidence="4">
    <location>
        <begin position="7"/>
        <end position="126"/>
    </location>
</feature>
<dbReference type="SUPFAM" id="SSF52172">
    <property type="entry name" value="CheY-like"/>
    <property type="match status" value="1"/>
</dbReference>
<dbReference type="PANTHER" id="PTHR44591:SF3">
    <property type="entry name" value="RESPONSE REGULATORY DOMAIN-CONTAINING PROTEIN"/>
    <property type="match status" value="1"/>
</dbReference>
<evidence type="ECO:0000259" key="4">
    <source>
        <dbReference type="PROSITE" id="PS50110"/>
    </source>
</evidence>
<dbReference type="InterPro" id="IPR029787">
    <property type="entry name" value="Nucleotide_cyclase"/>
</dbReference>
<feature type="coiled-coil region" evidence="3">
    <location>
        <begin position="125"/>
        <end position="152"/>
    </location>
</feature>
<keyword evidence="7" id="KW-1185">Reference proteome</keyword>
<dbReference type="SMART" id="SM00448">
    <property type="entry name" value="REC"/>
    <property type="match status" value="1"/>
</dbReference>
<evidence type="ECO:0000313" key="6">
    <source>
        <dbReference type="EMBL" id="SEI65340.1"/>
    </source>
</evidence>
<evidence type="ECO:0000256" key="1">
    <source>
        <dbReference type="ARBA" id="ARBA00022553"/>
    </source>
</evidence>
<dbReference type="Pfam" id="PF00072">
    <property type="entry name" value="Response_reg"/>
    <property type="match status" value="1"/>
</dbReference>
<dbReference type="InterPro" id="IPR050595">
    <property type="entry name" value="Bact_response_regulator"/>
</dbReference>
<dbReference type="STRING" id="915471.SAMN05216201_101375"/>
<keyword evidence="3" id="KW-0175">Coiled coil</keyword>
<dbReference type="Pfam" id="PF00990">
    <property type="entry name" value="GGDEF"/>
    <property type="match status" value="1"/>
</dbReference>
<feature type="modified residue" description="4-aspartylphosphate" evidence="2">
    <location>
        <position position="57"/>
    </location>
</feature>
<dbReference type="InterPro" id="IPR011006">
    <property type="entry name" value="CheY-like_superfamily"/>
</dbReference>
<dbReference type="AlphaFoldDB" id="A0A1H6SMX0"/>
<keyword evidence="1 2" id="KW-0597">Phosphoprotein</keyword>
<dbReference type="PANTHER" id="PTHR44591">
    <property type="entry name" value="STRESS RESPONSE REGULATOR PROTEIN 1"/>
    <property type="match status" value="1"/>
</dbReference>
<accession>A0A1H6SMX0</accession>
<gene>
    <name evidence="6" type="ORF">SAMN05216201_101375</name>
</gene>
<dbReference type="Gene3D" id="3.30.70.270">
    <property type="match status" value="1"/>
</dbReference>
<dbReference type="Proteomes" id="UP000242930">
    <property type="component" value="Unassembled WGS sequence"/>
</dbReference>
<dbReference type="OrthoDB" id="9800897at2"/>
<protein>
    <submittedName>
        <fullName evidence="6">Two-component response regulator, PleD family, consists of two REC domains and a diguanylate cyclase (GGDEF) domain</fullName>
    </submittedName>
</protein>
<organism evidence="6 7">
    <name type="scientific">Pseudomonas linyingensis</name>
    <dbReference type="NCBI Taxonomy" id="915471"/>
    <lineage>
        <taxon>Bacteria</taxon>
        <taxon>Pseudomonadati</taxon>
        <taxon>Pseudomonadota</taxon>
        <taxon>Gammaproteobacteria</taxon>
        <taxon>Pseudomonadales</taxon>
        <taxon>Pseudomonadaceae</taxon>
        <taxon>Pseudomonas</taxon>
    </lineage>
</organism>
<dbReference type="SMART" id="SM00267">
    <property type="entry name" value="GGDEF"/>
    <property type="match status" value="1"/>
</dbReference>
<dbReference type="EMBL" id="FNZE01000001">
    <property type="protein sequence ID" value="SEI65340.1"/>
    <property type="molecule type" value="Genomic_DNA"/>
</dbReference>